<reference evidence="1" key="1">
    <citation type="submission" date="2021-01" db="EMBL/GenBank/DDBJ databases">
        <authorList>
            <consortium name="Genoscope - CEA"/>
            <person name="William W."/>
        </authorList>
    </citation>
    <scope>NUCLEOTIDE SEQUENCE</scope>
</reference>
<dbReference type="EMBL" id="CAJJDN010000068">
    <property type="protein sequence ID" value="CAD8097595.1"/>
    <property type="molecule type" value="Genomic_DNA"/>
</dbReference>
<accession>A0A8S1P418</accession>
<organism evidence="1 2">
    <name type="scientific">Paramecium sonneborni</name>
    <dbReference type="NCBI Taxonomy" id="65129"/>
    <lineage>
        <taxon>Eukaryota</taxon>
        <taxon>Sar</taxon>
        <taxon>Alveolata</taxon>
        <taxon>Ciliophora</taxon>
        <taxon>Intramacronucleata</taxon>
        <taxon>Oligohymenophorea</taxon>
        <taxon>Peniculida</taxon>
        <taxon>Parameciidae</taxon>
        <taxon>Paramecium</taxon>
    </lineage>
</organism>
<name>A0A8S1P418_9CILI</name>
<proteinExistence type="predicted"/>
<dbReference type="AlphaFoldDB" id="A0A8S1P418"/>
<protein>
    <submittedName>
        <fullName evidence="1">Uncharacterized protein</fullName>
    </submittedName>
</protein>
<evidence type="ECO:0000313" key="1">
    <source>
        <dbReference type="EMBL" id="CAD8097595.1"/>
    </source>
</evidence>
<evidence type="ECO:0000313" key="2">
    <source>
        <dbReference type="Proteomes" id="UP000692954"/>
    </source>
</evidence>
<dbReference type="Proteomes" id="UP000692954">
    <property type="component" value="Unassembled WGS sequence"/>
</dbReference>
<keyword evidence="2" id="KW-1185">Reference proteome</keyword>
<comment type="caution">
    <text evidence="1">The sequence shown here is derived from an EMBL/GenBank/DDBJ whole genome shotgun (WGS) entry which is preliminary data.</text>
</comment>
<sequence>MDPNQNNNRDVDINPFVQIPLTEQPEENLNEVHEQTQLRQNIENVRENQTPVQNEQQIGVDGQQIQIINGNNGNEQQPQQDIIVAQQIDFKVERKQGIIVPMRLDSTEALMLLKPIPDILQFQHRLKSISPCCGNYWGGQYFEESFFDIPILGQLSWKVEFEMPKLAFIRRFPVTMFYYLASLIPQKAVTNEENYEKCLCCDNIHYFPKTNYKLTNELIELSFQYGFGKLYIQGILILEFQESNPHFADVYYASQESTMPQMIVYQPDYIGNRLIRVKAQKNKCPEHPYSIKGYQSILNCCYRERGFEIAGLTQGTCQIKNTRNKTQACYKTFGCKDVCKCDCCRFSDYPNFEIVFQDVTQIDKLAILICLIHFNMYNEWEWTGYKGINLLEQLARILKIMNRAEGGWRP</sequence>
<gene>
    <name evidence="1" type="ORF">PSON_ATCC_30995.1.T0680229</name>
</gene>